<keyword evidence="2 4" id="KW-1133">Transmembrane helix</keyword>
<feature type="transmembrane region" description="Helical" evidence="4">
    <location>
        <begin position="185"/>
        <end position="204"/>
    </location>
</feature>
<organism evidence="6 7">
    <name type="scientific">Sneathiella chinensis</name>
    <dbReference type="NCBI Taxonomy" id="349750"/>
    <lineage>
        <taxon>Bacteria</taxon>
        <taxon>Pseudomonadati</taxon>
        <taxon>Pseudomonadota</taxon>
        <taxon>Alphaproteobacteria</taxon>
        <taxon>Sneathiellales</taxon>
        <taxon>Sneathiellaceae</taxon>
        <taxon>Sneathiella</taxon>
    </lineage>
</organism>
<dbReference type="PANTHER" id="PTHR11360:SF290">
    <property type="entry name" value="MONOCARBOXYLATE MFS PERMEASE"/>
    <property type="match status" value="1"/>
</dbReference>
<evidence type="ECO:0000313" key="7">
    <source>
        <dbReference type="Proteomes" id="UP001161409"/>
    </source>
</evidence>
<evidence type="ECO:0000256" key="1">
    <source>
        <dbReference type="ARBA" id="ARBA00022692"/>
    </source>
</evidence>
<evidence type="ECO:0000313" key="6">
    <source>
        <dbReference type="EMBL" id="GLQ06933.1"/>
    </source>
</evidence>
<protein>
    <submittedName>
        <fullName evidence="6">MFS transporter</fullName>
    </submittedName>
</protein>
<dbReference type="InterPro" id="IPR050327">
    <property type="entry name" value="Proton-linked_MCT"/>
</dbReference>
<dbReference type="InterPro" id="IPR011701">
    <property type="entry name" value="MFS"/>
</dbReference>
<feature type="transmembrane region" description="Helical" evidence="4">
    <location>
        <begin position="272"/>
        <end position="290"/>
    </location>
</feature>
<feature type="transmembrane region" description="Helical" evidence="4">
    <location>
        <begin position="302"/>
        <end position="320"/>
    </location>
</feature>
<dbReference type="Proteomes" id="UP001161409">
    <property type="component" value="Unassembled WGS sequence"/>
</dbReference>
<keyword evidence="7" id="KW-1185">Reference proteome</keyword>
<dbReference type="SUPFAM" id="SSF103473">
    <property type="entry name" value="MFS general substrate transporter"/>
    <property type="match status" value="1"/>
</dbReference>
<name>A0ABQ5U6T4_9PROT</name>
<feature type="transmembrane region" description="Helical" evidence="4">
    <location>
        <begin position="31"/>
        <end position="55"/>
    </location>
</feature>
<evidence type="ECO:0000256" key="2">
    <source>
        <dbReference type="ARBA" id="ARBA00022989"/>
    </source>
</evidence>
<dbReference type="Gene3D" id="1.20.1250.20">
    <property type="entry name" value="MFS general substrate transporter like domains"/>
    <property type="match status" value="2"/>
</dbReference>
<dbReference type="Pfam" id="PF07690">
    <property type="entry name" value="MFS_1"/>
    <property type="match status" value="1"/>
</dbReference>
<feature type="transmembrane region" description="Helical" evidence="4">
    <location>
        <begin position="91"/>
        <end position="111"/>
    </location>
</feature>
<feature type="transmembrane region" description="Helical" evidence="4">
    <location>
        <begin position="359"/>
        <end position="383"/>
    </location>
</feature>
<dbReference type="CDD" id="cd17355">
    <property type="entry name" value="MFS_YcxA_like"/>
    <property type="match status" value="1"/>
</dbReference>
<dbReference type="InterPro" id="IPR020846">
    <property type="entry name" value="MFS_dom"/>
</dbReference>
<keyword evidence="1 4" id="KW-0812">Transmembrane</keyword>
<comment type="caution">
    <text evidence="6">The sequence shown here is derived from an EMBL/GenBank/DDBJ whole genome shotgun (WGS) entry which is preliminary data.</text>
</comment>
<feature type="transmembrane region" description="Helical" evidence="4">
    <location>
        <begin position="117"/>
        <end position="140"/>
    </location>
</feature>
<evidence type="ECO:0000256" key="3">
    <source>
        <dbReference type="ARBA" id="ARBA00023136"/>
    </source>
</evidence>
<dbReference type="RefSeq" id="WP_169561029.1">
    <property type="nucleotide sequence ID" value="NZ_BSNF01000008.1"/>
</dbReference>
<feature type="domain" description="Major facilitator superfamily (MFS) profile" evidence="5">
    <location>
        <begin position="30"/>
        <end position="415"/>
    </location>
</feature>
<feature type="transmembrane region" description="Helical" evidence="4">
    <location>
        <begin position="152"/>
        <end position="173"/>
    </location>
</feature>
<dbReference type="InterPro" id="IPR036259">
    <property type="entry name" value="MFS_trans_sf"/>
</dbReference>
<keyword evidence="3 4" id="KW-0472">Membrane</keyword>
<dbReference type="EMBL" id="BSNF01000008">
    <property type="protein sequence ID" value="GLQ06933.1"/>
    <property type="molecule type" value="Genomic_DNA"/>
</dbReference>
<feature type="transmembrane region" description="Helical" evidence="4">
    <location>
        <begin position="239"/>
        <end position="260"/>
    </location>
</feature>
<proteinExistence type="predicted"/>
<evidence type="ECO:0000259" key="5">
    <source>
        <dbReference type="PROSITE" id="PS50850"/>
    </source>
</evidence>
<sequence>MSTPETHARHASSSLSPDNGHLDSTYSWLRLTACILISTLGSVGMWSIIVVMPGIQTEFGVDRADASLPFTVIMIAFGIGNLVTGRIVDRFGIVLPMAVSVILLSSGFYLSTLTTSIGQFAILHGVLVGVGAATFFGPLLSDISHWFEKRRGIAVAAAASGNYFAGAIWPLFLKDIVTTNGWRDAYALVALILLVSLPPLILCLRKRVPPHALNMTTVSTNRNGTPHQINLSPKALQTLLVVAGVACCVAMSMPQVHIVAYCADLGFGVARGAEMLSIMLVGGIVSRLLSGILADYFGGVRTVILGSILQCIALFLYIPFNGLASLYVVSLVFGLSQGGIVPGYAIVIREYLPARDAGWRVGMVIFATVIGMSFGGWVSGLIYDLTRSYQAAFLNGIAWNMANILIMSFVLWRTRKPALATA</sequence>
<reference evidence="6" key="2">
    <citation type="submission" date="2023-01" db="EMBL/GenBank/DDBJ databases">
        <title>Draft genome sequence of Sneathiella chinensis strain NBRC 103408.</title>
        <authorList>
            <person name="Sun Q."/>
            <person name="Mori K."/>
        </authorList>
    </citation>
    <scope>NUCLEOTIDE SEQUENCE</scope>
    <source>
        <strain evidence="6">NBRC 103408</strain>
    </source>
</reference>
<feature type="transmembrane region" description="Helical" evidence="4">
    <location>
        <begin position="67"/>
        <end position="84"/>
    </location>
</feature>
<evidence type="ECO:0000256" key="4">
    <source>
        <dbReference type="SAM" id="Phobius"/>
    </source>
</evidence>
<accession>A0ABQ5U6T4</accession>
<feature type="transmembrane region" description="Helical" evidence="4">
    <location>
        <begin position="389"/>
        <end position="412"/>
    </location>
</feature>
<feature type="transmembrane region" description="Helical" evidence="4">
    <location>
        <begin position="326"/>
        <end position="347"/>
    </location>
</feature>
<dbReference type="PROSITE" id="PS50850">
    <property type="entry name" value="MFS"/>
    <property type="match status" value="1"/>
</dbReference>
<reference evidence="6" key="1">
    <citation type="journal article" date="2014" name="Int. J. Syst. Evol. Microbiol.">
        <title>Complete genome of a new Firmicutes species belonging to the dominant human colonic microbiota ('Ruminococcus bicirculans') reveals two chromosomes and a selective capacity to utilize plant glucans.</title>
        <authorList>
            <consortium name="NISC Comparative Sequencing Program"/>
            <person name="Wegmann U."/>
            <person name="Louis P."/>
            <person name="Goesmann A."/>
            <person name="Henrissat B."/>
            <person name="Duncan S.H."/>
            <person name="Flint H.J."/>
        </authorList>
    </citation>
    <scope>NUCLEOTIDE SEQUENCE</scope>
    <source>
        <strain evidence="6">NBRC 103408</strain>
    </source>
</reference>
<dbReference type="PANTHER" id="PTHR11360">
    <property type="entry name" value="MONOCARBOXYLATE TRANSPORTER"/>
    <property type="match status" value="1"/>
</dbReference>
<gene>
    <name evidence="6" type="ORF">GCM10007924_21540</name>
</gene>